<name>A0A5B9DA72_9ARCH</name>
<dbReference type="AlphaFoldDB" id="A0A5B9DA72"/>
<keyword evidence="2" id="KW-1185">Reference proteome</keyword>
<reference evidence="1 2" key="1">
    <citation type="journal article" date="2020" name="Nature">
        <title>Isolation of an archaeon at the prokaryote-eukaryote interface.</title>
        <authorList>
            <person name="Imachi H."/>
            <person name="Nobu M.K."/>
            <person name="Nakahara N."/>
            <person name="Morono Y."/>
            <person name="Ogawara M."/>
            <person name="Takaki Y."/>
            <person name="Takano Y."/>
            <person name="Uematsu K."/>
            <person name="Ikuta T."/>
            <person name="Ito M."/>
            <person name="Matsui Y."/>
            <person name="Miyazaki M."/>
            <person name="Murata K."/>
            <person name="Saito Y."/>
            <person name="Sakai S."/>
            <person name="Song C."/>
            <person name="Tasumi E."/>
            <person name="Yamanaka Y."/>
            <person name="Yamaguchi T."/>
            <person name="Kamagata Y."/>
            <person name="Tamaki H."/>
            <person name="Takai K."/>
        </authorList>
    </citation>
    <scope>NUCLEOTIDE SEQUENCE [LARGE SCALE GENOMIC DNA]</scope>
    <source>
        <strain evidence="1 2">MK-D1</strain>
    </source>
</reference>
<proteinExistence type="predicted"/>
<dbReference type="KEGG" id="psyt:DSAG12_01718"/>
<protein>
    <submittedName>
        <fullName evidence="1">Uncharacterized protein</fullName>
    </submittedName>
</protein>
<reference evidence="1 2" key="2">
    <citation type="journal article" date="2024" name="Int. J. Syst. Evol. Microbiol.">
        <title>Promethearchaeum syntrophicum gen. nov., sp. nov., an anaerobic, obligately syntrophic archaeon, the first isolate of the lineage 'Asgard' archaea, and proposal of the new archaeal phylum Promethearchaeota phyl. nov. and kingdom Promethearchaeati regn. nov.</title>
        <authorList>
            <person name="Imachi H."/>
            <person name="Nobu M.K."/>
            <person name="Kato S."/>
            <person name="Takaki Y."/>
            <person name="Miyazaki M."/>
            <person name="Miyata M."/>
            <person name="Ogawara M."/>
            <person name="Saito Y."/>
            <person name="Sakai S."/>
            <person name="Tahara Y.O."/>
            <person name="Takano Y."/>
            <person name="Tasumi E."/>
            <person name="Uematsu K."/>
            <person name="Yoshimura T."/>
            <person name="Itoh T."/>
            <person name="Ohkuma M."/>
            <person name="Takai K."/>
        </authorList>
    </citation>
    <scope>NUCLEOTIDE SEQUENCE [LARGE SCALE GENOMIC DNA]</scope>
    <source>
        <strain evidence="1 2">MK-D1</strain>
    </source>
</reference>
<dbReference type="EMBL" id="CP042905">
    <property type="protein sequence ID" value="QEE15891.2"/>
    <property type="molecule type" value="Genomic_DNA"/>
</dbReference>
<evidence type="ECO:0000313" key="2">
    <source>
        <dbReference type="Proteomes" id="UP000321408"/>
    </source>
</evidence>
<accession>A0A5B9DA72</accession>
<sequence>MTTIRTRTYTYRCNCGQSGKISKSNRNFGSLDLEPSDIPRCINCKAVVCSSCLGGKSGLCKRCFAQIPPQLKESLERIQILSTIIPCFSSFLIFLIATLILPQAFGFFIIGGIFLTGILLSASDSNAKSKRQKKIEAYFLNQRSRFKSGFVNSNAYNVSGKRIENPRDFMNALSGEGFSINLGPVKQQMKPQLRESILKISREQKNKSMTIYEIAKQSGVIFPDVIRSTLHKMINNNNIKADFDEINITFH</sequence>
<gene>
    <name evidence="1" type="ORF">DSAG12_01718</name>
</gene>
<evidence type="ECO:0000313" key="1">
    <source>
        <dbReference type="EMBL" id="QEE15891.2"/>
    </source>
</evidence>
<organism evidence="1 2">
    <name type="scientific">Promethearchaeum syntrophicum</name>
    <dbReference type="NCBI Taxonomy" id="2594042"/>
    <lineage>
        <taxon>Archaea</taxon>
        <taxon>Promethearchaeati</taxon>
        <taxon>Promethearchaeota</taxon>
        <taxon>Promethearchaeia</taxon>
        <taxon>Promethearchaeales</taxon>
        <taxon>Promethearchaeaceae</taxon>
        <taxon>Promethearchaeum</taxon>
    </lineage>
</organism>
<dbReference type="Proteomes" id="UP000321408">
    <property type="component" value="Chromosome"/>
</dbReference>